<keyword evidence="2" id="KW-1185">Reference proteome</keyword>
<dbReference type="Proteomes" id="UP000557392">
    <property type="component" value="Unassembled WGS sequence"/>
</dbReference>
<gene>
    <name evidence="1" type="ORF">GGR46_002068</name>
</gene>
<evidence type="ECO:0000313" key="1">
    <source>
        <dbReference type="EMBL" id="MBB4098504.1"/>
    </source>
</evidence>
<accession>A0A7W6JRZ4</accession>
<organism evidence="1 2">
    <name type="scientific">Sphingomonas kyeonggiensis</name>
    <dbReference type="NCBI Taxonomy" id="1268553"/>
    <lineage>
        <taxon>Bacteria</taxon>
        <taxon>Pseudomonadati</taxon>
        <taxon>Pseudomonadota</taxon>
        <taxon>Alphaproteobacteria</taxon>
        <taxon>Sphingomonadales</taxon>
        <taxon>Sphingomonadaceae</taxon>
        <taxon>Sphingomonas</taxon>
    </lineage>
</organism>
<dbReference type="AlphaFoldDB" id="A0A7W6JRZ4"/>
<comment type="caution">
    <text evidence="1">The sequence shown here is derived from an EMBL/GenBank/DDBJ whole genome shotgun (WGS) entry which is preliminary data.</text>
</comment>
<proteinExistence type="predicted"/>
<name>A0A7W6JRZ4_9SPHN</name>
<reference evidence="1 2" key="1">
    <citation type="submission" date="2020-08" db="EMBL/GenBank/DDBJ databases">
        <title>Genomic Encyclopedia of Type Strains, Phase IV (KMG-IV): sequencing the most valuable type-strain genomes for metagenomic binning, comparative biology and taxonomic classification.</title>
        <authorList>
            <person name="Goeker M."/>
        </authorList>
    </citation>
    <scope>NUCLEOTIDE SEQUENCE [LARGE SCALE GENOMIC DNA]</scope>
    <source>
        <strain evidence="1 2">DSM 101806</strain>
    </source>
</reference>
<protein>
    <submittedName>
        <fullName evidence="1">Uncharacterized protein</fullName>
    </submittedName>
</protein>
<dbReference type="EMBL" id="JACIEH010000002">
    <property type="protein sequence ID" value="MBB4098504.1"/>
    <property type="molecule type" value="Genomic_DNA"/>
</dbReference>
<evidence type="ECO:0000313" key="2">
    <source>
        <dbReference type="Proteomes" id="UP000557392"/>
    </source>
</evidence>
<sequence length="242" mass="26393">MARAPAPRALPRLSASQLADYLVAATPVGQMGILRQAKNPGPNRPLIIQYQHARRTIAECLRDRSNLNRISARSIVDLEDRRDNANHGPLVRDDAQRCIDVIEAFQRATNELDLWGTEYREPQLPSPTLNIAGVEISVSPDVVALSRGRTDDRVGQAFIRCTIGTPGDAAENRRAEANGHLATIAHLHTAQYLAYLGTPHAPTSMVIDVPRRAVVRGPVNSARRIANIEAACAMIAAVWPVV</sequence>